<protein>
    <submittedName>
        <fullName evidence="1">Uncharacterized protein</fullName>
    </submittedName>
</protein>
<dbReference type="Proteomes" id="UP000316621">
    <property type="component" value="Chromosome 4"/>
</dbReference>
<evidence type="ECO:0000313" key="2">
    <source>
        <dbReference type="Proteomes" id="UP000316621"/>
    </source>
</evidence>
<proteinExistence type="predicted"/>
<dbReference type="AlphaFoldDB" id="A0A4Y7JAS7"/>
<keyword evidence="2" id="KW-1185">Reference proteome</keyword>
<accession>A0A4Y7JAS7</accession>
<dbReference type="EMBL" id="CM010718">
    <property type="protein sequence ID" value="RZC57041.1"/>
    <property type="molecule type" value="Genomic_DNA"/>
</dbReference>
<dbReference type="Gramene" id="RZC57041">
    <property type="protein sequence ID" value="RZC57041"/>
    <property type="gene ID" value="C5167_004343"/>
</dbReference>
<organism evidence="1 2">
    <name type="scientific">Papaver somniferum</name>
    <name type="common">Opium poppy</name>
    <dbReference type="NCBI Taxonomy" id="3469"/>
    <lineage>
        <taxon>Eukaryota</taxon>
        <taxon>Viridiplantae</taxon>
        <taxon>Streptophyta</taxon>
        <taxon>Embryophyta</taxon>
        <taxon>Tracheophyta</taxon>
        <taxon>Spermatophyta</taxon>
        <taxon>Magnoliopsida</taxon>
        <taxon>Ranunculales</taxon>
        <taxon>Papaveraceae</taxon>
        <taxon>Papaveroideae</taxon>
        <taxon>Papaver</taxon>
    </lineage>
</organism>
<reference evidence="1 2" key="1">
    <citation type="journal article" date="2018" name="Science">
        <title>The opium poppy genome and morphinan production.</title>
        <authorList>
            <person name="Guo L."/>
            <person name="Winzer T."/>
            <person name="Yang X."/>
            <person name="Li Y."/>
            <person name="Ning Z."/>
            <person name="He Z."/>
            <person name="Teodor R."/>
            <person name="Lu Y."/>
            <person name="Bowser T.A."/>
            <person name="Graham I.A."/>
            <person name="Ye K."/>
        </authorList>
    </citation>
    <scope>NUCLEOTIDE SEQUENCE [LARGE SCALE GENOMIC DNA]</scope>
    <source>
        <strain evidence="2">cv. HN1</strain>
        <tissue evidence="1">Leaves</tissue>
    </source>
</reference>
<gene>
    <name evidence="1" type="ORF">C5167_004343</name>
</gene>
<evidence type="ECO:0000313" key="1">
    <source>
        <dbReference type="EMBL" id="RZC57041.1"/>
    </source>
</evidence>
<name>A0A4Y7JAS7_PAPSO</name>
<sequence length="27" mass="3053">MIMEKGMSQQQVLGKMMEKIFGQGGHK</sequence>